<proteinExistence type="predicted"/>
<evidence type="ECO:0000313" key="3">
    <source>
        <dbReference type="Proteomes" id="UP000824175"/>
    </source>
</evidence>
<keyword evidence="1" id="KW-0812">Transmembrane</keyword>
<dbReference type="EMBL" id="DVMJ01000077">
    <property type="protein sequence ID" value="HIU14208.1"/>
    <property type="molecule type" value="Genomic_DNA"/>
</dbReference>
<organism evidence="2 3">
    <name type="scientific">Candidatus Fimiplasma intestinipullorum</name>
    <dbReference type="NCBI Taxonomy" id="2840825"/>
    <lineage>
        <taxon>Bacteria</taxon>
        <taxon>Bacillati</taxon>
        <taxon>Bacillota</taxon>
        <taxon>Clostridia</taxon>
        <taxon>Eubacteriales</taxon>
        <taxon>Candidatus Fimiplasma</taxon>
    </lineage>
</organism>
<keyword evidence="1" id="KW-1133">Transmembrane helix</keyword>
<feature type="transmembrane region" description="Helical" evidence="1">
    <location>
        <begin position="143"/>
        <end position="167"/>
    </location>
</feature>
<feature type="transmembrane region" description="Helical" evidence="1">
    <location>
        <begin position="87"/>
        <end position="107"/>
    </location>
</feature>
<dbReference type="AlphaFoldDB" id="A0A9D1HPK8"/>
<comment type="caution">
    <text evidence="2">The sequence shown here is derived from an EMBL/GenBank/DDBJ whole genome shotgun (WGS) entry which is preliminary data.</text>
</comment>
<feature type="transmembrane region" description="Helical" evidence="1">
    <location>
        <begin position="63"/>
        <end position="80"/>
    </location>
</feature>
<dbReference type="Proteomes" id="UP000824175">
    <property type="component" value="Unassembled WGS sequence"/>
</dbReference>
<evidence type="ECO:0000313" key="2">
    <source>
        <dbReference type="EMBL" id="HIU14208.1"/>
    </source>
</evidence>
<sequence>MMIYVIPMGFQDNFLIFTLLRYAFSLSAFLYLMKDPHIPFLSLLLFILFLAKLLFYQEIGLDYLYLGLLFVIYQNWLEVLPRNLEDVFKVISWLFILMTLGQTILSFDLPLTINSTIPDRNYTGYFIGFLAIQAYYQGKRRCWLLFLLGILTYSRLFLLSLLVFFLFEGLRLLSHQRSLADYFAPLFYWPFQLLSGLIFYLYRYLFNQIDYTYQYQQGLSRFTSLLDASNDLRSQVAIMGLESINPVTFFLGLPEGSFAGLKAFAGKTLYPHHTLLVLHVKFGLLTAIFYGIAFLAPFKGKLNQKFPFLAWLVMYQIFLGPSIFYGIELLLTVLVVRSITGSKEVL</sequence>
<gene>
    <name evidence="2" type="ORF">IAD15_09090</name>
</gene>
<feature type="transmembrane region" description="Helical" evidence="1">
    <location>
        <begin position="275"/>
        <end position="296"/>
    </location>
</feature>
<feature type="transmembrane region" description="Helical" evidence="1">
    <location>
        <begin position="14"/>
        <end position="33"/>
    </location>
</feature>
<evidence type="ECO:0008006" key="4">
    <source>
        <dbReference type="Google" id="ProtNLM"/>
    </source>
</evidence>
<keyword evidence="1" id="KW-0472">Membrane</keyword>
<feature type="transmembrane region" description="Helical" evidence="1">
    <location>
        <begin position="187"/>
        <end position="206"/>
    </location>
</feature>
<name>A0A9D1HPK8_9FIRM</name>
<feature type="transmembrane region" description="Helical" evidence="1">
    <location>
        <begin position="308"/>
        <end position="336"/>
    </location>
</feature>
<protein>
    <recommendedName>
        <fullName evidence="4">Transmembrane protein</fullName>
    </recommendedName>
</protein>
<reference evidence="2" key="2">
    <citation type="journal article" date="2021" name="PeerJ">
        <title>Extensive microbial diversity within the chicken gut microbiome revealed by metagenomics and culture.</title>
        <authorList>
            <person name="Gilroy R."/>
            <person name="Ravi A."/>
            <person name="Getino M."/>
            <person name="Pursley I."/>
            <person name="Horton D.L."/>
            <person name="Alikhan N.F."/>
            <person name="Baker D."/>
            <person name="Gharbi K."/>
            <person name="Hall N."/>
            <person name="Watson M."/>
            <person name="Adriaenssens E.M."/>
            <person name="Foster-Nyarko E."/>
            <person name="Jarju S."/>
            <person name="Secka A."/>
            <person name="Antonio M."/>
            <person name="Oren A."/>
            <person name="Chaudhuri R.R."/>
            <person name="La Ragione R."/>
            <person name="Hildebrand F."/>
            <person name="Pallen M.J."/>
        </authorList>
    </citation>
    <scope>NUCLEOTIDE SEQUENCE</scope>
    <source>
        <strain evidence="2">CHK195-11698</strain>
    </source>
</reference>
<evidence type="ECO:0000256" key="1">
    <source>
        <dbReference type="SAM" id="Phobius"/>
    </source>
</evidence>
<feature type="transmembrane region" description="Helical" evidence="1">
    <location>
        <begin position="40"/>
        <end position="57"/>
    </location>
</feature>
<accession>A0A9D1HPK8</accession>
<reference evidence="2" key="1">
    <citation type="submission" date="2020-10" db="EMBL/GenBank/DDBJ databases">
        <authorList>
            <person name="Gilroy R."/>
        </authorList>
    </citation>
    <scope>NUCLEOTIDE SEQUENCE</scope>
    <source>
        <strain evidence="2">CHK195-11698</strain>
    </source>
</reference>